<protein>
    <submittedName>
        <fullName evidence="1">Uncharacterized protein</fullName>
    </submittedName>
</protein>
<sequence length="198" mass="22096">MAIEPLANLVRNSTLKGFKISEDAERLVIQLFADDTTVYLSGEDSYEQLTDILDKWCVASRAKFNKSKTVIIPIGSEGSRQLLSINRRLSLAHALIPTSVKILLDEETTWLLGAQIGNCKNAEQPWAPVLEKIDGALQRWSSKHPSLEGKKILVQWFPGGMTLFLTIAQGMPKDVEMQISKRIRDFVMDGDDSPRVGI</sequence>
<evidence type="ECO:0000313" key="2">
    <source>
        <dbReference type="Proteomes" id="UP000054144"/>
    </source>
</evidence>
<reference evidence="1 2" key="1">
    <citation type="journal article" date="2015" name="Fungal Genet. Biol.">
        <title>Evolution of novel wood decay mechanisms in Agaricales revealed by the genome sequences of Fistulina hepatica and Cylindrobasidium torrendii.</title>
        <authorList>
            <person name="Floudas D."/>
            <person name="Held B.W."/>
            <person name="Riley R."/>
            <person name="Nagy L.G."/>
            <person name="Koehler G."/>
            <person name="Ransdell A.S."/>
            <person name="Younus H."/>
            <person name="Chow J."/>
            <person name="Chiniquy J."/>
            <person name="Lipzen A."/>
            <person name="Tritt A."/>
            <person name="Sun H."/>
            <person name="Haridas S."/>
            <person name="LaButti K."/>
            <person name="Ohm R.A."/>
            <person name="Kues U."/>
            <person name="Blanchette R.A."/>
            <person name="Grigoriev I.V."/>
            <person name="Minto R.E."/>
            <person name="Hibbett D.S."/>
        </authorList>
    </citation>
    <scope>NUCLEOTIDE SEQUENCE [LARGE SCALE GENOMIC DNA]</scope>
    <source>
        <strain evidence="1 2">ATCC 64428</strain>
    </source>
</reference>
<dbReference type="OrthoDB" id="2205812at2759"/>
<evidence type="ECO:0000313" key="1">
    <source>
        <dbReference type="EMBL" id="KIY53321.1"/>
    </source>
</evidence>
<keyword evidence="2" id="KW-1185">Reference proteome</keyword>
<proteinExistence type="predicted"/>
<name>A0A0D7APT5_9AGAR</name>
<organism evidence="1 2">
    <name type="scientific">Fistulina hepatica ATCC 64428</name>
    <dbReference type="NCBI Taxonomy" id="1128425"/>
    <lineage>
        <taxon>Eukaryota</taxon>
        <taxon>Fungi</taxon>
        <taxon>Dikarya</taxon>
        <taxon>Basidiomycota</taxon>
        <taxon>Agaricomycotina</taxon>
        <taxon>Agaricomycetes</taxon>
        <taxon>Agaricomycetidae</taxon>
        <taxon>Agaricales</taxon>
        <taxon>Fistulinaceae</taxon>
        <taxon>Fistulina</taxon>
    </lineage>
</organism>
<dbReference type="EMBL" id="KN881626">
    <property type="protein sequence ID" value="KIY53321.1"/>
    <property type="molecule type" value="Genomic_DNA"/>
</dbReference>
<feature type="non-terminal residue" evidence="1">
    <location>
        <position position="198"/>
    </location>
</feature>
<accession>A0A0D7APT5</accession>
<dbReference type="AlphaFoldDB" id="A0A0D7APT5"/>
<dbReference type="Proteomes" id="UP000054144">
    <property type="component" value="Unassembled WGS sequence"/>
</dbReference>
<gene>
    <name evidence="1" type="ORF">FISHEDRAFT_33529</name>
</gene>